<evidence type="ECO:0000256" key="1">
    <source>
        <dbReference type="SAM" id="MobiDB-lite"/>
    </source>
</evidence>
<name>A0A182JE77_ANOAO</name>
<sequence>MRGLNGTSSSSSGDSASSPAMRNNSTPSMAMSSSVGVPVESPARYRRALNVESNHRVLSVLQLTPLWEYIIRNNELPVGLNMNELFREFLERLHDPEFQVRQHALRVLIDVIIVLRDETDIYFAPLLPPIIDNLGHPSPAVRKGALDVLKVYIAQTKLPETVMLEIMNYGMDRNPKDPLSSRYIVGVMLALPSLIQPAILTAKRTFILRAVINALGGKMVQITYQEIALKILLKIKNTIGSREFYECISVAYRRDFDLLCNVYGLPNPPKSPRRDPVVPPGEVAPVGSGELRKSWKPAVGPPVQPLSHKAQRWKSGSYGDISRAASQERGLRSRTGSAERVQRQHDYVLSKGPSGAPLLRRVSLEQIDDSKVIMETEIKINKESVTMRILEAEHSNSNSNSISEESDEDNVNKRFGVVRVLTDSELEESVTVKSIAGSQGFSQQDTMMQSSDTDYIRRTPRRVRFGGEIVKMRTPDSDTFELSDQDGISLSQSSNQLLSSTTTTTERTSSAGPQRSSLKSTLSSSERSSATPIMRRQYSLSADTERSSPPNTSSMVGSSEYSSHMRPRPSSAKSTMDSSFVSELNSGSDPEDNVYPTRIVSEPPGETDAPANSSTRTSARPKSSLSRSKTAKALPTTEPAEVAPVSTDTPETPDTQSHPMPQAAPPAPTPSALDASAILADKIEEVRQAIQGIESKIQNVVLQKADSADMAQEKMAAAEKRGEGATPKLEPNLSVEVLMKTNGGENAENLERDPSQAEHNDKDYTKELNIEIPSEEKLQNVPPGRSPVGKGDEKEKPAVPRIIRSGIPRLHTMPSPKTMRKAHAEANKHSTKKGQQLTPQLPADGRGRARVRSRSATSASLRRSVYISPSSLSPKPHSGIEIIHNLLRSPSTSPHRTRRKSSAASESVADSLVSNDNNNNNQLIYNNLTGDGGRTDKCVNVNEDDIFDVFGKTIATQTSVDELAEPEFVPFIRSPSSRAGVRVDANGNNTEAVSTPVSLEEKSRENELAPRLVPSPKPSQELRIVNSWEDLGIDWRLRSQGFCSIEEALKSSDNLAKVQPYLESLLRTLLSSERNIDVIDDKVRMLVNLVSRLPLENLEDRVAQIMTGLCRQGGPGSNTVAKALMQRLPTAAIVQRLLSDDFLHAKSSKVRSPSVSSCPVVPEIEVSFQLVAALDVLAVLGQISSPKLVLDVVCTAVGTRPEGNHLITAVKARLARKQLPFIGPDGSVEYAVKVPSSRSGSVIMFGADVDWIEAGSGSASPTFNRPGRNKYPSFQVENNSLDEIRHKPSFKIYDDIKQPIESPRVISSGWASKIPVSRSDDVVQPMVPNASRHLYSNGQSSRSYPELLDGKLAGGKLGARNSDGQFQSGIPQIANGKLSRHAITASRYRNESNAYQT</sequence>
<proteinExistence type="predicted"/>
<feature type="compositionally biased region" description="Polar residues" evidence="1">
    <location>
        <begin position="986"/>
        <end position="997"/>
    </location>
</feature>
<feature type="region of interest" description="Disordered" evidence="1">
    <location>
        <begin position="980"/>
        <end position="1016"/>
    </location>
</feature>
<feature type="region of interest" description="Disordered" evidence="1">
    <location>
        <begin position="885"/>
        <end position="917"/>
    </location>
</feature>
<dbReference type="EnsemblMetazoa" id="AATE016421-RA">
    <property type="protein sequence ID" value="AATE016421-PA.1"/>
    <property type="gene ID" value="AATE016421"/>
</dbReference>
<dbReference type="GO" id="GO:0008017">
    <property type="term" value="F:microtubule binding"/>
    <property type="evidence" value="ECO:0007669"/>
    <property type="project" value="TreeGrafter"/>
</dbReference>
<dbReference type="VEuPathDB" id="VectorBase:AATE016421"/>
<feature type="compositionally biased region" description="Polar residues" evidence="1">
    <location>
        <begin position="20"/>
        <end position="35"/>
    </location>
</feature>
<feature type="compositionally biased region" description="Polar residues" evidence="1">
    <location>
        <begin position="538"/>
        <end position="562"/>
    </location>
</feature>
<dbReference type="InterPro" id="IPR016024">
    <property type="entry name" value="ARM-type_fold"/>
</dbReference>
<evidence type="ECO:0000313" key="2">
    <source>
        <dbReference type="EnsemblMetazoa" id="AATE016421-PA.1"/>
    </source>
</evidence>
<dbReference type="GO" id="GO:0005929">
    <property type="term" value="C:cilium"/>
    <property type="evidence" value="ECO:0007669"/>
    <property type="project" value="TreeGrafter"/>
</dbReference>
<organism evidence="2">
    <name type="scientific">Anopheles atroparvus</name>
    <name type="common">European mosquito</name>
    <dbReference type="NCBI Taxonomy" id="41427"/>
    <lineage>
        <taxon>Eukaryota</taxon>
        <taxon>Metazoa</taxon>
        <taxon>Ecdysozoa</taxon>
        <taxon>Arthropoda</taxon>
        <taxon>Hexapoda</taxon>
        <taxon>Insecta</taxon>
        <taxon>Pterygota</taxon>
        <taxon>Neoptera</taxon>
        <taxon>Endopterygota</taxon>
        <taxon>Diptera</taxon>
        <taxon>Nematocera</taxon>
        <taxon>Culicoidea</taxon>
        <taxon>Culicidae</taxon>
        <taxon>Anophelinae</taxon>
        <taxon>Anopheles</taxon>
    </lineage>
</organism>
<feature type="compositionally biased region" description="Polar residues" evidence="1">
    <location>
        <begin position="646"/>
        <end position="656"/>
    </location>
</feature>
<protein>
    <submittedName>
        <fullName evidence="2">Uncharacterized protein</fullName>
    </submittedName>
</protein>
<feature type="region of interest" description="Disordered" evidence="1">
    <location>
        <begin position="1"/>
        <end position="35"/>
    </location>
</feature>
<dbReference type="InterPro" id="IPR011989">
    <property type="entry name" value="ARM-like"/>
</dbReference>
<dbReference type="PANTHER" id="PTHR21567:SF87">
    <property type="entry name" value="CRESCERIN-LIKE PROTEIN CHE-12"/>
    <property type="match status" value="1"/>
</dbReference>
<dbReference type="Gene3D" id="1.25.10.10">
    <property type="entry name" value="Leucine-rich Repeat Variant"/>
    <property type="match status" value="2"/>
</dbReference>
<feature type="compositionally biased region" description="Low complexity" evidence="1">
    <location>
        <begin position="489"/>
        <end position="529"/>
    </location>
</feature>
<feature type="compositionally biased region" description="Low complexity" evidence="1">
    <location>
        <begin position="8"/>
        <end position="18"/>
    </location>
</feature>
<feature type="compositionally biased region" description="Polar residues" evidence="1">
    <location>
        <begin position="610"/>
        <end position="628"/>
    </location>
</feature>
<feature type="region of interest" description="Disordered" evidence="1">
    <location>
        <begin position="323"/>
        <end position="342"/>
    </location>
</feature>
<feature type="compositionally biased region" description="Polar residues" evidence="1">
    <location>
        <begin position="571"/>
        <end position="588"/>
    </location>
</feature>
<feature type="region of interest" description="Disordered" evidence="1">
    <location>
        <begin position="437"/>
        <end position="460"/>
    </location>
</feature>
<feature type="region of interest" description="Disordered" evidence="1">
    <location>
        <begin position="476"/>
        <end position="675"/>
    </location>
</feature>
<feature type="compositionally biased region" description="Polar residues" evidence="1">
    <location>
        <begin position="437"/>
        <end position="453"/>
    </location>
</feature>
<feature type="region of interest" description="Disordered" evidence="1">
    <location>
        <begin position="770"/>
        <end position="862"/>
    </location>
</feature>
<reference evidence="2" key="1">
    <citation type="submission" date="2022-08" db="UniProtKB">
        <authorList>
            <consortium name="EnsemblMetazoa"/>
        </authorList>
    </citation>
    <scope>IDENTIFICATION</scope>
    <source>
        <strain evidence="2">EBRO</strain>
    </source>
</reference>
<feature type="compositionally biased region" description="Basic and acidic residues" evidence="1">
    <location>
        <begin position="999"/>
        <end position="1008"/>
    </location>
</feature>
<dbReference type="GO" id="GO:0005881">
    <property type="term" value="C:cytoplasmic microtubule"/>
    <property type="evidence" value="ECO:0007669"/>
    <property type="project" value="TreeGrafter"/>
</dbReference>
<accession>A0A182JE77</accession>
<dbReference type="SUPFAM" id="SSF48371">
    <property type="entry name" value="ARM repeat"/>
    <property type="match status" value="1"/>
</dbReference>
<dbReference type="GO" id="GO:0000226">
    <property type="term" value="P:microtubule cytoskeleton organization"/>
    <property type="evidence" value="ECO:0007669"/>
    <property type="project" value="TreeGrafter"/>
</dbReference>
<dbReference type="PANTHER" id="PTHR21567">
    <property type="entry name" value="CLASP"/>
    <property type="match status" value="1"/>
</dbReference>